<proteinExistence type="predicted"/>
<dbReference type="Pfam" id="PF07728">
    <property type="entry name" value="AAA_5"/>
    <property type="match status" value="1"/>
</dbReference>
<dbReference type="Gene3D" id="3.40.50.300">
    <property type="entry name" value="P-loop containing nucleotide triphosphate hydrolases"/>
    <property type="match status" value="2"/>
</dbReference>
<dbReference type="HOGENOM" id="CLU_008747_3_0_5"/>
<sequence length="935" mass="105772">MARFNPHQKSAAVYPVVSDFADRCLLQDGSLLQPDIRLWTADNLAELDRTFVQNPDEGTDSYYQKLEQQISSGTPESRQLMAELHWVLFTFPSDMGAATKAQRVREIWSWSGTPLPEGVAALSPEVLEGIGHAGTAYNTHRWRELSFLIALVRDWKAQPPEMQAQQRKDHEAFCAFLGKVPSVEGRQLRQILPHLLFPDHYERISSPRHKREILEGFAVATRKDIRKMRISELDSHLLALRRRLEAELGREIDFYEPDIEQRWRESGATYLISWNPSRWDWETFVQDRQQTASGGTVVHRWRTSSKKPKPDDTVFLIRTGDDFRGIIARGRVAKAAYSDLHWDSERAAAGETTDFIDVEFEDIRDPLKDAYIPHATLTSKISGQDWSPQSSGILIKPAAARALEKLWENAKPAKTDVEMAVPIMGSSSHNIILYGPPGTGKTYRTAEEAVRLCGKPVPDDRAELMATYQRLLAAGRIEFVTFHQSMAYEEFVEGRQPMTGADEGEDTSSAGFRLETVPGIFRRIAKRAETSRGHSSEEEATRVEGRQVFKMSIGEANNPEDAHLFEEAIKGGYALLGFEDIDWSDDKFESREAIIDACKAHGDQNGAVDARSGMVQMPFIFRNWVRKGDIVIVSKGNGLFRAIGEFTGGYEFAPRPEGGYAHRRAVRWLWIDREGVPVGEIYSRKFSQKSIYALYDAELNVPALERYMNSQQNEGPSEPEPFVLIIDEINRANISKVFGELITLLEPDKRLGQPNQLKVRLPYSGDEFGVPSNLHIVGTMNTADRSIALLDTALRRRFTFREMMPDPAVLKDTVTHTGIDLPNLLTIINERIEYLYDRDHQIGHAYFTGCNTRADVDAAMRHKVIPLLAEYFFEDWGKIAAVLGDLETHDRPITGGFLNRSVLKAPPGLDNGEAMPRFRWDVREDGFDYARLLGS</sequence>
<reference evidence="2 3" key="1">
    <citation type="journal article" date="2014" name="Int. J. Syst. Evol. Microbiol.">
        <title>Celeribacter indicus sp. nov., a polycyclic aromatic hydrocarbon-degrading bacterium from deep-sea sediment and reclassification of Huaishuia halophila as Celeribacter halophilus comb. nov.</title>
        <authorList>
            <person name="Lai Q."/>
            <person name="Cao J."/>
            <person name="Yuan J."/>
            <person name="Li F."/>
            <person name="Shao Z."/>
        </authorList>
    </citation>
    <scope>NUCLEOTIDE SEQUENCE [LARGE SCALE GENOMIC DNA]</scope>
    <source>
        <strain evidence="2">P73</strain>
    </source>
</reference>
<protein>
    <submittedName>
        <fullName evidence="2">ATPase AAA</fullName>
    </submittedName>
</protein>
<dbReference type="InterPro" id="IPR027417">
    <property type="entry name" value="P-loop_NTPase"/>
</dbReference>
<dbReference type="InterPro" id="IPR052934">
    <property type="entry name" value="Methyl-DNA_Rec/Restrict_Enz"/>
</dbReference>
<accession>A0A0B5DZQ3</accession>
<feature type="domain" description="AAA+ ATPase" evidence="1">
    <location>
        <begin position="427"/>
        <end position="808"/>
    </location>
</feature>
<dbReference type="RefSeq" id="WP_202966936.1">
    <property type="nucleotide sequence ID" value="NZ_CP004393.1"/>
</dbReference>
<evidence type="ECO:0000313" key="3">
    <source>
        <dbReference type="Proteomes" id="UP000031521"/>
    </source>
</evidence>
<evidence type="ECO:0000313" key="2">
    <source>
        <dbReference type="EMBL" id="AJE45652.1"/>
    </source>
</evidence>
<dbReference type="GO" id="GO:0016887">
    <property type="term" value="F:ATP hydrolysis activity"/>
    <property type="evidence" value="ECO:0007669"/>
    <property type="project" value="InterPro"/>
</dbReference>
<dbReference type="PANTHER" id="PTHR37291:SF1">
    <property type="entry name" value="TYPE IV METHYL-DIRECTED RESTRICTION ENZYME ECOKMCRB SUBUNIT"/>
    <property type="match status" value="1"/>
</dbReference>
<name>A0A0B5DZQ3_9RHOB</name>
<dbReference type="SUPFAM" id="SSF88697">
    <property type="entry name" value="PUA domain-like"/>
    <property type="match status" value="1"/>
</dbReference>
<dbReference type="REBASE" id="101073">
    <property type="entry name" value="CinP73McrBC3P"/>
</dbReference>
<dbReference type="InterPro" id="IPR011704">
    <property type="entry name" value="ATPase_dyneun-rel_AAA"/>
</dbReference>
<dbReference type="AlphaFoldDB" id="A0A0B5DZQ3"/>
<dbReference type="GO" id="GO:0005524">
    <property type="term" value="F:ATP binding"/>
    <property type="evidence" value="ECO:0007669"/>
    <property type="project" value="InterPro"/>
</dbReference>
<dbReference type="STRING" id="1208324.P73_0937"/>
<dbReference type="EMBL" id="CP004393">
    <property type="protein sequence ID" value="AJE45652.1"/>
    <property type="molecule type" value="Genomic_DNA"/>
</dbReference>
<organism evidence="2 3">
    <name type="scientific">Celeribacter indicus</name>
    <dbReference type="NCBI Taxonomy" id="1208324"/>
    <lineage>
        <taxon>Bacteria</taxon>
        <taxon>Pseudomonadati</taxon>
        <taxon>Pseudomonadota</taxon>
        <taxon>Alphaproteobacteria</taxon>
        <taxon>Rhodobacterales</taxon>
        <taxon>Roseobacteraceae</taxon>
        <taxon>Celeribacter</taxon>
    </lineage>
</organism>
<gene>
    <name evidence="2" type="ORF">P73_0937</name>
</gene>
<evidence type="ECO:0000259" key="1">
    <source>
        <dbReference type="SMART" id="SM00382"/>
    </source>
</evidence>
<dbReference type="KEGG" id="cid:P73_0937"/>
<dbReference type="SUPFAM" id="SSF52540">
    <property type="entry name" value="P-loop containing nucleoside triphosphate hydrolases"/>
    <property type="match status" value="1"/>
</dbReference>
<keyword evidence="3" id="KW-1185">Reference proteome</keyword>
<dbReference type="SMART" id="SM00382">
    <property type="entry name" value="AAA"/>
    <property type="match status" value="1"/>
</dbReference>
<dbReference type="InterPro" id="IPR015947">
    <property type="entry name" value="PUA-like_sf"/>
</dbReference>
<dbReference type="Proteomes" id="UP000031521">
    <property type="component" value="Chromosome"/>
</dbReference>
<dbReference type="PANTHER" id="PTHR37291">
    <property type="entry name" value="5-METHYLCYTOSINE-SPECIFIC RESTRICTION ENZYME B"/>
    <property type="match status" value="1"/>
</dbReference>
<dbReference type="InterPro" id="IPR003593">
    <property type="entry name" value="AAA+_ATPase"/>
</dbReference>